<keyword evidence="3" id="KW-0479">Metal-binding</keyword>
<evidence type="ECO:0000256" key="4">
    <source>
        <dbReference type="SAM" id="MobiDB-lite"/>
    </source>
</evidence>
<feature type="compositionally biased region" description="Low complexity" evidence="4">
    <location>
        <begin position="243"/>
        <end position="255"/>
    </location>
</feature>
<dbReference type="GO" id="GO:0008270">
    <property type="term" value="F:zinc ion binding"/>
    <property type="evidence" value="ECO:0007669"/>
    <property type="project" value="UniProtKB-KW"/>
</dbReference>
<evidence type="ECO:0000259" key="5">
    <source>
        <dbReference type="PROSITE" id="PS50157"/>
    </source>
</evidence>
<keyword evidence="3" id="KW-0862">Zinc</keyword>
<dbReference type="PANTHER" id="PTHR46541:SF1">
    <property type="entry name" value="ZINC FINGER PROTEIN AEBP2"/>
    <property type="match status" value="1"/>
</dbReference>
<dbReference type="GO" id="GO:0035098">
    <property type="term" value="C:ESC/E(Z) complex"/>
    <property type="evidence" value="ECO:0007669"/>
    <property type="project" value="TreeGrafter"/>
</dbReference>
<evidence type="ECO:0000256" key="1">
    <source>
        <dbReference type="ARBA" id="ARBA00022853"/>
    </source>
</evidence>
<feature type="region of interest" description="Disordered" evidence="4">
    <location>
        <begin position="107"/>
        <end position="162"/>
    </location>
</feature>
<protein>
    <recommendedName>
        <fullName evidence="5">C2H2-type domain-containing protein</fullName>
    </recommendedName>
</protein>
<feature type="domain" description="C2H2-type" evidence="5">
    <location>
        <begin position="427"/>
        <end position="451"/>
    </location>
</feature>
<keyword evidence="1" id="KW-0156">Chromatin regulator</keyword>
<evidence type="ECO:0000313" key="7">
    <source>
        <dbReference type="Proteomes" id="UP001208570"/>
    </source>
</evidence>
<proteinExistence type="inferred from homology"/>
<gene>
    <name evidence="6" type="ORF">LSH36_600g00012</name>
</gene>
<dbReference type="GO" id="GO:0006325">
    <property type="term" value="P:chromatin organization"/>
    <property type="evidence" value="ECO:0007669"/>
    <property type="project" value="UniProtKB-KW"/>
</dbReference>
<dbReference type="InterPro" id="IPR036236">
    <property type="entry name" value="Znf_C2H2_sf"/>
</dbReference>
<keyword evidence="3" id="KW-0863">Zinc-finger</keyword>
<dbReference type="InterPro" id="IPR052130">
    <property type="entry name" value="AEBP2/jing_C2H2-ZnF"/>
</dbReference>
<feature type="region of interest" description="Disordered" evidence="4">
    <location>
        <begin position="243"/>
        <end position="309"/>
    </location>
</feature>
<sequence>MAAVGSVQGEKCVEESDESADCVWPPLTDRCRKNGFSNDCRCSESSCAPGSSELTKYNCIVKINGLKALTKQTAASSSLHLRPRAYRSQRIAAHYFKRHAGCQLRENHSQTHSSSLNNNNEESSSTISSMAGSSDVKEKADEHSKVQQCKNNQPPLQKCDSWDLRHSGNNPCKVFHVKTVEVTDIKSKVVNGHRHKVRNGHVSTSPSVGSCCIELVCSSSSDSQRSSASPVVNPSPCTQLTKAAKISPSSAAPSDDSLDAFGPKNGNRQLVQLARGPPPKGAPSLESSKSCNQHHTSTTVSNTSCPVTSHLGGEDQKNKSLCSAFFLLNQENSSSSVSSLVSLSSQEDSSAVPDDKSTNLRTCNWKSCGKELEPAELMEHIQSCHVRCQDGESFVCLWNGCKVYNKSSSSRRWLERHILGHSGDKPFRCIVDKCGMQFTSQYGLERHVNSHFDVSRPTSSKPGRHKEDTPSKLSKKKKVKRKRALPALTRADWFFLTRSWHFNVNIIESGVRDDDGESERLICMREKEGCWLPGHGSDDVALICSFNRASRQLRPASDPQLQPCGSFVRRLSHGRNDPSRLSRHGPVIRAVQTD</sequence>
<feature type="region of interest" description="Disordered" evidence="4">
    <location>
        <begin position="453"/>
        <end position="481"/>
    </location>
</feature>
<dbReference type="InterPro" id="IPR013087">
    <property type="entry name" value="Znf_C2H2_type"/>
</dbReference>
<evidence type="ECO:0000256" key="2">
    <source>
        <dbReference type="ARBA" id="ARBA00037930"/>
    </source>
</evidence>
<dbReference type="Gene3D" id="3.30.160.60">
    <property type="entry name" value="Classic Zinc Finger"/>
    <property type="match status" value="2"/>
</dbReference>
<organism evidence="6 7">
    <name type="scientific">Paralvinella palmiformis</name>
    <dbReference type="NCBI Taxonomy" id="53620"/>
    <lineage>
        <taxon>Eukaryota</taxon>
        <taxon>Metazoa</taxon>
        <taxon>Spiralia</taxon>
        <taxon>Lophotrochozoa</taxon>
        <taxon>Annelida</taxon>
        <taxon>Polychaeta</taxon>
        <taxon>Sedentaria</taxon>
        <taxon>Canalipalpata</taxon>
        <taxon>Terebellida</taxon>
        <taxon>Terebelliformia</taxon>
        <taxon>Alvinellidae</taxon>
        <taxon>Paralvinella</taxon>
    </lineage>
</organism>
<feature type="compositionally biased region" description="Basic and acidic residues" evidence="4">
    <location>
        <begin position="135"/>
        <end position="145"/>
    </location>
</feature>
<keyword evidence="7" id="KW-1185">Reference proteome</keyword>
<comment type="similarity">
    <text evidence="2">Belongs to the AEBP2/jing C2H2-type zinc-finger family.</text>
</comment>
<reference evidence="6" key="1">
    <citation type="journal article" date="2023" name="Mol. Biol. Evol.">
        <title>Third-Generation Sequencing Reveals the Adaptive Role of the Epigenome in Three Deep-Sea Polychaetes.</title>
        <authorList>
            <person name="Perez M."/>
            <person name="Aroh O."/>
            <person name="Sun Y."/>
            <person name="Lan Y."/>
            <person name="Juniper S.K."/>
            <person name="Young C.R."/>
            <person name="Angers B."/>
            <person name="Qian P.Y."/>
        </authorList>
    </citation>
    <scope>NUCLEOTIDE SEQUENCE</scope>
    <source>
        <strain evidence="6">P08H-3</strain>
    </source>
</reference>
<dbReference type="EMBL" id="JAODUP010000600">
    <property type="protein sequence ID" value="KAK2146553.1"/>
    <property type="molecule type" value="Genomic_DNA"/>
</dbReference>
<dbReference type="AlphaFoldDB" id="A0AAD9J530"/>
<comment type="caution">
    <text evidence="6">The sequence shown here is derived from an EMBL/GenBank/DDBJ whole genome shotgun (WGS) entry which is preliminary data.</text>
</comment>
<dbReference type="PANTHER" id="PTHR46541">
    <property type="entry name" value="ZINC FINGER PROTEIN AEBP2"/>
    <property type="match status" value="1"/>
</dbReference>
<dbReference type="PROSITE" id="PS50157">
    <property type="entry name" value="ZINC_FINGER_C2H2_2"/>
    <property type="match status" value="1"/>
</dbReference>
<dbReference type="GO" id="GO:0006357">
    <property type="term" value="P:regulation of transcription by RNA polymerase II"/>
    <property type="evidence" value="ECO:0007669"/>
    <property type="project" value="TreeGrafter"/>
</dbReference>
<feature type="compositionally biased region" description="Polar residues" evidence="4">
    <location>
        <begin position="146"/>
        <end position="155"/>
    </location>
</feature>
<dbReference type="SUPFAM" id="SSF57667">
    <property type="entry name" value="beta-beta-alpha zinc fingers"/>
    <property type="match status" value="1"/>
</dbReference>
<dbReference type="Proteomes" id="UP001208570">
    <property type="component" value="Unassembled WGS sequence"/>
</dbReference>
<feature type="compositionally biased region" description="Polar residues" evidence="4">
    <location>
        <begin position="285"/>
        <end position="307"/>
    </location>
</feature>
<feature type="compositionally biased region" description="Low complexity" evidence="4">
    <location>
        <begin position="113"/>
        <end position="134"/>
    </location>
</feature>
<evidence type="ECO:0000256" key="3">
    <source>
        <dbReference type="PROSITE-ProRule" id="PRU00042"/>
    </source>
</evidence>
<evidence type="ECO:0000313" key="6">
    <source>
        <dbReference type="EMBL" id="KAK2146553.1"/>
    </source>
</evidence>
<name>A0AAD9J530_9ANNE</name>
<dbReference type="PROSITE" id="PS00028">
    <property type="entry name" value="ZINC_FINGER_C2H2_1"/>
    <property type="match status" value="1"/>
</dbReference>
<dbReference type="SMART" id="SM00355">
    <property type="entry name" value="ZnF_C2H2"/>
    <property type="match status" value="3"/>
</dbReference>
<accession>A0AAD9J530</accession>